<dbReference type="InterPro" id="IPR027474">
    <property type="entry name" value="L-asparaginase_N"/>
</dbReference>
<dbReference type="SUPFAM" id="SSF53774">
    <property type="entry name" value="Glutaminase/Asparaginase"/>
    <property type="match status" value="1"/>
</dbReference>
<protein>
    <recommendedName>
        <fullName evidence="1">L-asparaginase N-terminal domain-containing protein</fullName>
    </recommendedName>
</protein>
<dbReference type="AlphaFoldDB" id="X1B4L6"/>
<proteinExistence type="predicted"/>
<dbReference type="Gene3D" id="3.40.50.1170">
    <property type="entry name" value="L-asparaginase, N-terminal domain"/>
    <property type="match status" value="1"/>
</dbReference>
<accession>X1B4L6</accession>
<feature type="domain" description="L-asparaginase N-terminal" evidence="1">
    <location>
        <begin position="1"/>
        <end position="110"/>
    </location>
</feature>
<dbReference type="PANTHER" id="PTHR11707:SF28">
    <property type="entry name" value="60 KDA LYSOPHOSPHOLIPASE"/>
    <property type="match status" value="1"/>
</dbReference>
<reference evidence="2" key="1">
    <citation type="journal article" date="2014" name="Front. Microbiol.">
        <title>High frequency of phylogenetically diverse reductive dehalogenase-homologous genes in deep subseafloor sedimentary metagenomes.</title>
        <authorList>
            <person name="Kawai M."/>
            <person name="Futagami T."/>
            <person name="Toyoda A."/>
            <person name="Takaki Y."/>
            <person name="Nishi S."/>
            <person name="Hori S."/>
            <person name="Arai W."/>
            <person name="Tsubouchi T."/>
            <person name="Morono Y."/>
            <person name="Uchiyama I."/>
            <person name="Ito T."/>
            <person name="Fujiyama A."/>
            <person name="Inagaki F."/>
            <person name="Takami H."/>
        </authorList>
    </citation>
    <scope>NUCLEOTIDE SEQUENCE</scope>
    <source>
        <strain evidence="2">Expedition CK06-06</strain>
    </source>
</reference>
<dbReference type="EMBL" id="BART01014677">
    <property type="protein sequence ID" value="GAG76257.1"/>
    <property type="molecule type" value="Genomic_DNA"/>
</dbReference>
<evidence type="ECO:0000259" key="1">
    <source>
        <dbReference type="Pfam" id="PF00710"/>
    </source>
</evidence>
<gene>
    <name evidence="2" type="ORF">S01H4_29075</name>
</gene>
<dbReference type="PIRSF" id="PIRSF001220">
    <property type="entry name" value="L-ASNase_gatD"/>
    <property type="match status" value="1"/>
</dbReference>
<dbReference type="PROSITE" id="PS51732">
    <property type="entry name" value="ASN_GLN_ASE_3"/>
    <property type="match status" value="1"/>
</dbReference>
<comment type="caution">
    <text evidence="2">The sequence shown here is derived from an EMBL/GenBank/DDBJ whole genome shotgun (WGS) entry which is preliminary data.</text>
</comment>
<dbReference type="PIRSF" id="PIRSF500176">
    <property type="entry name" value="L_ASNase"/>
    <property type="match status" value="1"/>
</dbReference>
<feature type="non-terminal residue" evidence="2">
    <location>
        <position position="123"/>
    </location>
</feature>
<evidence type="ECO:0000313" key="2">
    <source>
        <dbReference type="EMBL" id="GAG76257.1"/>
    </source>
</evidence>
<dbReference type="Pfam" id="PF00710">
    <property type="entry name" value="Asparaginase"/>
    <property type="match status" value="1"/>
</dbReference>
<name>X1B4L6_9ZZZZ</name>
<sequence>LHGTDTMAYTASALSFVLNGLNKPVIITGAQLPITAVRTDALENLVTALEIASSKNKAGEPLVAEVCINFDNQLIRGNRAQKVQSNRFDAYNSANYPVLAHSGIIIEYNHAYIQPYNATAKLE</sequence>
<dbReference type="PANTHER" id="PTHR11707">
    <property type="entry name" value="L-ASPARAGINASE"/>
    <property type="match status" value="1"/>
</dbReference>
<dbReference type="InterPro" id="IPR037152">
    <property type="entry name" value="L-asparaginase_N_sf"/>
</dbReference>
<feature type="non-terminal residue" evidence="2">
    <location>
        <position position="1"/>
    </location>
</feature>
<dbReference type="InterPro" id="IPR036152">
    <property type="entry name" value="Asp/glu_Ase-like_sf"/>
</dbReference>
<organism evidence="2">
    <name type="scientific">marine sediment metagenome</name>
    <dbReference type="NCBI Taxonomy" id="412755"/>
    <lineage>
        <taxon>unclassified sequences</taxon>
        <taxon>metagenomes</taxon>
        <taxon>ecological metagenomes</taxon>
    </lineage>
</organism>
<dbReference type="InterPro" id="IPR006034">
    <property type="entry name" value="Asparaginase/glutaminase-like"/>
</dbReference>